<evidence type="ECO:0000256" key="8">
    <source>
        <dbReference type="ARBA" id="ARBA00022741"/>
    </source>
</evidence>
<feature type="chain" id="PRO_5046809009" description="histidine kinase" evidence="15">
    <location>
        <begin position="28"/>
        <end position="619"/>
    </location>
</feature>
<evidence type="ECO:0000256" key="14">
    <source>
        <dbReference type="SAM" id="Coils"/>
    </source>
</evidence>
<evidence type="ECO:0000256" key="7">
    <source>
        <dbReference type="ARBA" id="ARBA00022692"/>
    </source>
</evidence>
<keyword evidence="7" id="KW-0812">Transmembrane</keyword>
<dbReference type="Gene3D" id="6.10.250.3020">
    <property type="match status" value="1"/>
</dbReference>
<dbReference type="PROSITE" id="PS50109">
    <property type="entry name" value="HIS_KIN"/>
    <property type="match status" value="1"/>
</dbReference>
<dbReference type="SUPFAM" id="SSF103190">
    <property type="entry name" value="Sensory domain-like"/>
    <property type="match status" value="1"/>
</dbReference>
<gene>
    <name evidence="17" type="primary">dctB_2</name>
    <name evidence="17" type="ORF">LKMONMHP_0711</name>
</gene>
<dbReference type="Pfam" id="PF02743">
    <property type="entry name" value="dCache_1"/>
    <property type="match status" value="1"/>
</dbReference>
<dbReference type="InterPro" id="IPR017055">
    <property type="entry name" value="Sig_transdc_His_kinase_DctB"/>
</dbReference>
<keyword evidence="12" id="KW-0902">Two-component regulatory system</keyword>
<keyword evidence="5" id="KW-0597">Phosphoprotein</keyword>
<dbReference type="Pfam" id="PF02518">
    <property type="entry name" value="HATPase_c"/>
    <property type="match status" value="1"/>
</dbReference>
<keyword evidence="15" id="KW-0732">Signal</keyword>
<name>A0ABQ4T3S8_METOR</name>
<dbReference type="InterPro" id="IPR004358">
    <property type="entry name" value="Sig_transdc_His_kin-like_C"/>
</dbReference>
<evidence type="ECO:0000256" key="3">
    <source>
        <dbReference type="ARBA" id="ARBA00012438"/>
    </source>
</evidence>
<evidence type="ECO:0000256" key="9">
    <source>
        <dbReference type="ARBA" id="ARBA00022777"/>
    </source>
</evidence>
<evidence type="ECO:0000256" key="13">
    <source>
        <dbReference type="ARBA" id="ARBA00023136"/>
    </source>
</evidence>
<dbReference type="InterPro" id="IPR029151">
    <property type="entry name" value="Sensor-like_sf"/>
</dbReference>
<sequence length="619" mass="66106">MPVPFTATLRAFFLAALSGATLFAVLAAGEIAETRVGASLAGDARQRAEIYARSLEGAIERFGYLPAAAALDLNVRRLLEHPEDPTLIATVNGYLETLNGAAGATVLYLLKPSGLTIAASNWNTSQSYVGVDFNYRPYFTEAMQGRIGRFYAVGTLTGIPGYFIAAPVVIDGQVRGAVATKVTLDALEAVWREGTDRVLVTDANGIVFLASDPAFKFRATRPVEAEARQAIARTRQYEREDFARLRLGEAEAGGVPLVTNSDVAPKARLIAEEKALPLYGWRLLLFADAAPMALAGRSARLGMTLALVLLGLIGLYWRQHLRRARESRAARTALEAAQRELEAKVAARTADLSAANAKLAGEIEERRRAEGELRAAQDELVQAAKMATLGQMAAGITHELNQPLTAMRGLAENAGAFLRQGRTEEAEANLGRITTLVDRLGKITGQLRGFARRSAPEKVGVDLAGTLSESLAILAPRIRASGARVTTDLDPEAARVAFEPIRLSQILVNLVGNALDAVKGRPGAEVAVRSRREGGRVVLTVADNGPGLPPPTLARVFDPFFSTKPAGEGLGLGLPISLAIAREFGATLQPRVRPEGGLAFDLTLEAEAPSHPERLRHVS</sequence>
<dbReference type="SUPFAM" id="SSF55874">
    <property type="entry name" value="ATPase domain of HSP90 chaperone/DNA topoisomerase II/histidine kinase"/>
    <property type="match status" value="1"/>
</dbReference>
<accession>A0ABQ4T3S8</accession>
<comment type="subcellular location">
    <subcellularLocation>
        <location evidence="2">Cell membrane</location>
        <topology evidence="2">Multi-pass membrane protein</topology>
    </subcellularLocation>
</comment>
<keyword evidence="9" id="KW-0418">Kinase</keyword>
<dbReference type="Pfam" id="PF00512">
    <property type="entry name" value="HisKA"/>
    <property type="match status" value="1"/>
</dbReference>
<reference evidence="17" key="2">
    <citation type="submission" date="2021-08" db="EMBL/GenBank/DDBJ databases">
        <authorList>
            <person name="Tani A."/>
            <person name="Ola A."/>
            <person name="Ogura Y."/>
            <person name="Katsura K."/>
            <person name="Hayashi T."/>
        </authorList>
    </citation>
    <scope>NUCLEOTIDE SEQUENCE</scope>
    <source>
        <strain evidence="17">NBRC 15689</strain>
    </source>
</reference>
<dbReference type="PANTHER" id="PTHR43065">
    <property type="entry name" value="SENSOR HISTIDINE KINASE"/>
    <property type="match status" value="1"/>
</dbReference>
<proteinExistence type="predicted"/>
<evidence type="ECO:0000256" key="10">
    <source>
        <dbReference type="ARBA" id="ARBA00022840"/>
    </source>
</evidence>
<keyword evidence="13" id="KW-0472">Membrane</keyword>
<dbReference type="Gene3D" id="1.10.287.130">
    <property type="match status" value="1"/>
</dbReference>
<evidence type="ECO:0000256" key="15">
    <source>
        <dbReference type="SAM" id="SignalP"/>
    </source>
</evidence>
<comment type="catalytic activity">
    <reaction evidence="1">
        <text>ATP + protein L-histidine = ADP + protein N-phospho-L-histidine.</text>
        <dbReference type="EC" id="2.7.13.3"/>
    </reaction>
</comment>
<dbReference type="PRINTS" id="PR00344">
    <property type="entry name" value="BCTRLSENSOR"/>
</dbReference>
<keyword evidence="4" id="KW-1003">Cell membrane</keyword>
<dbReference type="InterPro" id="IPR003661">
    <property type="entry name" value="HisK_dim/P_dom"/>
</dbReference>
<dbReference type="SMART" id="SM00388">
    <property type="entry name" value="HisKA"/>
    <property type="match status" value="1"/>
</dbReference>
<dbReference type="CDD" id="cd00082">
    <property type="entry name" value="HisKA"/>
    <property type="match status" value="1"/>
</dbReference>
<evidence type="ECO:0000256" key="6">
    <source>
        <dbReference type="ARBA" id="ARBA00022679"/>
    </source>
</evidence>
<evidence type="ECO:0000256" key="1">
    <source>
        <dbReference type="ARBA" id="ARBA00000085"/>
    </source>
</evidence>
<evidence type="ECO:0000256" key="11">
    <source>
        <dbReference type="ARBA" id="ARBA00022989"/>
    </source>
</evidence>
<dbReference type="InterPro" id="IPR036890">
    <property type="entry name" value="HATPase_C_sf"/>
</dbReference>
<organism evidence="17 18">
    <name type="scientific">Methylobacterium organophilum</name>
    <dbReference type="NCBI Taxonomy" id="410"/>
    <lineage>
        <taxon>Bacteria</taxon>
        <taxon>Pseudomonadati</taxon>
        <taxon>Pseudomonadota</taxon>
        <taxon>Alphaproteobacteria</taxon>
        <taxon>Hyphomicrobiales</taxon>
        <taxon>Methylobacteriaceae</taxon>
        <taxon>Methylobacterium</taxon>
    </lineage>
</organism>
<feature type="signal peptide" evidence="15">
    <location>
        <begin position="1"/>
        <end position="27"/>
    </location>
</feature>
<reference evidence="17" key="1">
    <citation type="journal article" date="2021" name="Front. Microbiol.">
        <title>Comprehensive Comparative Genomics and Phenotyping of Methylobacterium Species.</title>
        <authorList>
            <person name="Alessa O."/>
            <person name="Ogura Y."/>
            <person name="Fujitani Y."/>
            <person name="Takami H."/>
            <person name="Hayashi T."/>
            <person name="Sahin N."/>
            <person name="Tani A."/>
        </authorList>
    </citation>
    <scope>NUCLEOTIDE SEQUENCE</scope>
    <source>
        <strain evidence="17">NBRC 15689</strain>
    </source>
</reference>
<dbReference type="SUPFAM" id="SSF47384">
    <property type="entry name" value="Homodimeric domain of signal transducing histidine kinase"/>
    <property type="match status" value="1"/>
</dbReference>
<dbReference type="InterPro" id="IPR005467">
    <property type="entry name" value="His_kinase_dom"/>
</dbReference>
<feature type="coiled-coil region" evidence="14">
    <location>
        <begin position="324"/>
        <end position="386"/>
    </location>
</feature>
<dbReference type="InterPro" id="IPR003594">
    <property type="entry name" value="HATPase_dom"/>
</dbReference>
<dbReference type="EMBL" id="BPQV01000002">
    <property type="protein sequence ID" value="GJE25868.1"/>
    <property type="molecule type" value="Genomic_DNA"/>
</dbReference>
<dbReference type="PANTHER" id="PTHR43065:SF46">
    <property type="entry name" value="C4-DICARBOXYLATE TRANSPORT SENSOR PROTEIN DCTB"/>
    <property type="match status" value="1"/>
</dbReference>
<dbReference type="Gene3D" id="3.30.565.10">
    <property type="entry name" value="Histidine kinase-like ATPase, C-terminal domain"/>
    <property type="match status" value="1"/>
</dbReference>
<keyword evidence="10" id="KW-0067">ATP-binding</keyword>
<keyword evidence="11" id="KW-1133">Transmembrane helix</keyword>
<dbReference type="PIRSF" id="PIRSF036431">
    <property type="entry name" value="STHK_DctB"/>
    <property type="match status" value="1"/>
</dbReference>
<dbReference type="InterPro" id="IPR033479">
    <property type="entry name" value="dCache_1"/>
</dbReference>
<evidence type="ECO:0000256" key="2">
    <source>
        <dbReference type="ARBA" id="ARBA00004651"/>
    </source>
</evidence>
<evidence type="ECO:0000256" key="12">
    <source>
        <dbReference type="ARBA" id="ARBA00023012"/>
    </source>
</evidence>
<dbReference type="RefSeq" id="WP_238309827.1">
    <property type="nucleotide sequence ID" value="NZ_BPQV01000002.1"/>
</dbReference>
<dbReference type="InterPro" id="IPR036097">
    <property type="entry name" value="HisK_dim/P_sf"/>
</dbReference>
<keyword evidence="14" id="KW-0175">Coiled coil</keyword>
<evidence type="ECO:0000313" key="17">
    <source>
        <dbReference type="EMBL" id="GJE25868.1"/>
    </source>
</evidence>
<dbReference type="SMART" id="SM00387">
    <property type="entry name" value="HATPase_c"/>
    <property type="match status" value="1"/>
</dbReference>
<dbReference type="Proteomes" id="UP001055156">
    <property type="component" value="Unassembled WGS sequence"/>
</dbReference>
<dbReference type="EC" id="2.7.13.3" evidence="3"/>
<feature type="domain" description="Histidine kinase" evidence="16">
    <location>
        <begin position="395"/>
        <end position="608"/>
    </location>
</feature>
<evidence type="ECO:0000256" key="5">
    <source>
        <dbReference type="ARBA" id="ARBA00022553"/>
    </source>
</evidence>
<evidence type="ECO:0000256" key="4">
    <source>
        <dbReference type="ARBA" id="ARBA00022475"/>
    </source>
</evidence>
<keyword evidence="18" id="KW-1185">Reference proteome</keyword>
<keyword evidence="8" id="KW-0547">Nucleotide-binding</keyword>
<evidence type="ECO:0000259" key="16">
    <source>
        <dbReference type="PROSITE" id="PS50109"/>
    </source>
</evidence>
<comment type="caution">
    <text evidence="17">The sequence shown here is derived from an EMBL/GenBank/DDBJ whole genome shotgun (WGS) entry which is preliminary data.</text>
</comment>
<keyword evidence="6" id="KW-0808">Transferase</keyword>
<evidence type="ECO:0000313" key="18">
    <source>
        <dbReference type="Proteomes" id="UP001055156"/>
    </source>
</evidence>
<protein>
    <recommendedName>
        <fullName evidence="3">histidine kinase</fullName>
        <ecNumber evidence="3">2.7.13.3</ecNumber>
    </recommendedName>
</protein>
<dbReference type="Gene3D" id="3.30.450.20">
    <property type="entry name" value="PAS domain"/>
    <property type="match status" value="2"/>
</dbReference>